<feature type="transmembrane region" description="Helical" evidence="1">
    <location>
        <begin position="20"/>
        <end position="41"/>
    </location>
</feature>
<dbReference type="RefSeq" id="WP_282198615.1">
    <property type="nucleotide sequence ID" value="NZ_BOQE01000001.1"/>
</dbReference>
<evidence type="ECO:0000313" key="2">
    <source>
        <dbReference type="EMBL" id="GIM45414.1"/>
    </source>
</evidence>
<accession>A0AAV4LCJ6</accession>
<name>A0AAV4LCJ6_9BACL</name>
<evidence type="ECO:0000313" key="3">
    <source>
        <dbReference type="Proteomes" id="UP001057291"/>
    </source>
</evidence>
<proteinExistence type="predicted"/>
<dbReference type="AlphaFoldDB" id="A0AAV4LCJ6"/>
<protein>
    <recommendedName>
        <fullName evidence="4">Sporulation protein YjcZ</fullName>
    </recommendedName>
</protein>
<keyword evidence="1" id="KW-0472">Membrane</keyword>
<organism evidence="2 3">
    <name type="scientific">Collibacillus ludicampi</name>
    <dbReference type="NCBI Taxonomy" id="2771369"/>
    <lineage>
        <taxon>Bacteria</taxon>
        <taxon>Bacillati</taxon>
        <taxon>Bacillota</taxon>
        <taxon>Bacilli</taxon>
        <taxon>Bacillales</taxon>
        <taxon>Alicyclobacillaceae</taxon>
        <taxon>Collibacillus</taxon>
    </lineage>
</organism>
<dbReference type="Proteomes" id="UP001057291">
    <property type="component" value="Unassembled WGS sequence"/>
</dbReference>
<evidence type="ECO:0008006" key="4">
    <source>
        <dbReference type="Google" id="ProtNLM"/>
    </source>
</evidence>
<reference evidence="2" key="1">
    <citation type="journal article" date="2023" name="Int. J. Syst. Evol. Microbiol.">
        <title>Collibacillus ludicampi gen. nov., sp. nov., a new soil bacterium of the family Alicyclobacillaceae.</title>
        <authorList>
            <person name="Jojima T."/>
            <person name="Ioku Y."/>
            <person name="Fukuta Y."/>
            <person name="Shirasaka N."/>
            <person name="Matsumura Y."/>
            <person name="Mori M."/>
        </authorList>
    </citation>
    <scope>NUCLEOTIDE SEQUENCE</scope>
    <source>
        <strain evidence="2">TP075</strain>
    </source>
</reference>
<comment type="caution">
    <text evidence="2">The sequence shown here is derived from an EMBL/GenBank/DDBJ whole genome shotgun (WGS) entry which is preliminary data.</text>
</comment>
<keyword evidence="3" id="KW-1185">Reference proteome</keyword>
<keyword evidence="1" id="KW-1133">Transmembrane helix</keyword>
<gene>
    <name evidence="2" type="ORF">DNHGIG_09630</name>
</gene>
<dbReference type="EMBL" id="BOQE01000001">
    <property type="protein sequence ID" value="GIM45414.1"/>
    <property type="molecule type" value="Genomic_DNA"/>
</dbReference>
<sequence length="45" mass="4866">MVPGIWAGGPGTGWWGLSGWAVAFLIGFIVVFFIAAVYSAYLPRY</sequence>
<evidence type="ECO:0000256" key="1">
    <source>
        <dbReference type="SAM" id="Phobius"/>
    </source>
</evidence>
<keyword evidence="1" id="KW-0812">Transmembrane</keyword>